<dbReference type="Proteomes" id="UP000807504">
    <property type="component" value="Unassembled WGS sequence"/>
</dbReference>
<protein>
    <submittedName>
        <fullName evidence="1">Uncharacterized protein</fullName>
    </submittedName>
</protein>
<keyword evidence="2" id="KW-1185">Reference proteome</keyword>
<sequence>MSILNCTATSGDQALCNEFLYCDGLLPLPYNKAYNDCVAFYNPNGIGCCTENEELYHSAEYRELINNCIERQVNVEELTDSELTEVDQFQDCMRQLSRKCFGRMF</sequence>
<organism evidence="1 2">
    <name type="scientific">Argiope bruennichi</name>
    <name type="common">Wasp spider</name>
    <name type="synonym">Aranea bruennichi</name>
    <dbReference type="NCBI Taxonomy" id="94029"/>
    <lineage>
        <taxon>Eukaryota</taxon>
        <taxon>Metazoa</taxon>
        <taxon>Ecdysozoa</taxon>
        <taxon>Arthropoda</taxon>
        <taxon>Chelicerata</taxon>
        <taxon>Arachnida</taxon>
        <taxon>Araneae</taxon>
        <taxon>Araneomorphae</taxon>
        <taxon>Entelegynae</taxon>
        <taxon>Araneoidea</taxon>
        <taxon>Araneidae</taxon>
        <taxon>Argiope</taxon>
    </lineage>
</organism>
<dbReference type="EMBL" id="JABXBU010000002">
    <property type="protein sequence ID" value="KAF8794834.1"/>
    <property type="molecule type" value="Genomic_DNA"/>
</dbReference>
<reference evidence="1" key="1">
    <citation type="journal article" date="2020" name="bioRxiv">
        <title>Chromosome-level reference genome of the European wasp spider Argiope bruennichi: a resource for studies on range expansion and evolutionary adaptation.</title>
        <authorList>
            <person name="Sheffer M.M."/>
            <person name="Hoppe A."/>
            <person name="Krehenwinkel H."/>
            <person name="Uhl G."/>
            <person name="Kuss A.W."/>
            <person name="Jensen L."/>
            <person name="Jensen C."/>
            <person name="Gillespie R.G."/>
            <person name="Hoff K.J."/>
            <person name="Prost S."/>
        </authorList>
    </citation>
    <scope>NUCLEOTIDE SEQUENCE</scope>
</reference>
<name>A0A8T0FUQ3_ARGBR</name>
<evidence type="ECO:0000313" key="1">
    <source>
        <dbReference type="EMBL" id="KAF8794834.1"/>
    </source>
</evidence>
<accession>A0A8T0FUQ3</accession>
<reference evidence="1" key="2">
    <citation type="submission" date="2020-06" db="EMBL/GenBank/DDBJ databases">
        <authorList>
            <person name="Sheffer M."/>
        </authorList>
    </citation>
    <scope>NUCLEOTIDE SEQUENCE</scope>
</reference>
<gene>
    <name evidence="1" type="ORF">HNY73_002758</name>
</gene>
<evidence type="ECO:0000313" key="2">
    <source>
        <dbReference type="Proteomes" id="UP000807504"/>
    </source>
</evidence>
<comment type="caution">
    <text evidence="1">The sequence shown here is derived from an EMBL/GenBank/DDBJ whole genome shotgun (WGS) entry which is preliminary data.</text>
</comment>
<proteinExistence type="predicted"/>
<dbReference type="AlphaFoldDB" id="A0A8T0FUQ3"/>